<keyword evidence="3" id="KW-1185">Reference proteome</keyword>
<dbReference type="AlphaFoldDB" id="A0A7Y0AVV1"/>
<gene>
    <name evidence="2" type="ORF">HHL25_09900</name>
</gene>
<feature type="signal peptide" evidence="1">
    <location>
        <begin position="1"/>
        <end position="19"/>
    </location>
</feature>
<dbReference type="PROSITE" id="PS51257">
    <property type="entry name" value="PROKAR_LIPOPROTEIN"/>
    <property type="match status" value="1"/>
</dbReference>
<proteinExistence type="predicted"/>
<feature type="chain" id="PRO_5030894684" description="Lipoprotein" evidence="1">
    <location>
        <begin position="20"/>
        <end position="133"/>
    </location>
</feature>
<organism evidence="2 3">
    <name type="scientific">Rhizobium terricola</name>
    <dbReference type="NCBI Taxonomy" id="2728849"/>
    <lineage>
        <taxon>Bacteria</taxon>
        <taxon>Pseudomonadati</taxon>
        <taxon>Pseudomonadota</taxon>
        <taxon>Alphaproteobacteria</taxon>
        <taxon>Hyphomicrobiales</taxon>
        <taxon>Rhizobiaceae</taxon>
        <taxon>Rhizobium/Agrobacterium group</taxon>
        <taxon>Rhizobium</taxon>
    </lineage>
</organism>
<evidence type="ECO:0008006" key="4">
    <source>
        <dbReference type="Google" id="ProtNLM"/>
    </source>
</evidence>
<protein>
    <recommendedName>
        <fullName evidence="4">Lipoprotein</fullName>
    </recommendedName>
</protein>
<keyword evidence="1" id="KW-0732">Signal</keyword>
<evidence type="ECO:0000313" key="2">
    <source>
        <dbReference type="EMBL" id="NML74434.1"/>
    </source>
</evidence>
<name>A0A7Y0AVV1_9HYPH</name>
<comment type="caution">
    <text evidence="2">The sequence shown here is derived from an EMBL/GenBank/DDBJ whole genome shotgun (WGS) entry which is preliminary data.</text>
</comment>
<evidence type="ECO:0000256" key="1">
    <source>
        <dbReference type="SAM" id="SignalP"/>
    </source>
</evidence>
<reference evidence="2 3" key="1">
    <citation type="submission" date="2020-04" db="EMBL/GenBank/DDBJ databases">
        <title>Rhizobium sp. S-51 isolated from soil.</title>
        <authorList>
            <person name="Dahal R.H."/>
        </authorList>
    </citation>
    <scope>NUCLEOTIDE SEQUENCE [LARGE SCALE GENOMIC DNA]</scope>
    <source>
        <strain evidence="2 3">S-51</strain>
    </source>
</reference>
<dbReference type="Proteomes" id="UP000541470">
    <property type="component" value="Unassembled WGS sequence"/>
</dbReference>
<dbReference type="EMBL" id="JABBGK010000002">
    <property type="protein sequence ID" value="NML74434.1"/>
    <property type="molecule type" value="Genomic_DNA"/>
</dbReference>
<dbReference type="RefSeq" id="WP_169589814.1">
    <property type="nucleotide sequence ID" value="NZ_JABBGK010000002.1"/>
</dbReference>
<accession>A0A7Y0AVV1</accession>
<sequence length="133" mass="14712">MLKLTLKVLLPFLACVVLAGCQSSAPQSVADSQVPPSPALRRAVIKAFDDGVFGATNIFDPKISSVVLLDPQTKTYAFCLRIRSERGNDIPKVLGVSFKADRIVGASTSDFRCRDKRLRYYDFRELYAHASRS</sequence>
<evidence type="ECO:0000313" key="3">
    <source>
        <dbReference type="Proteomes" id="UP000541470"/>
    </source>
</evidence>